<dbReference type="HAMAP" id="MF_00667">
    <property type="entry name" value="SspH"/>
    <property type="match status" value="1"/>
</dbReference>
<comment type="subcellular location">
    <subcellularLocation>
        <location evidence="1">Spore core</location>
    </subcellularLocation>
</comment>
<dbReference type="GO" id="GO:0042601">
    <property type="term" value="C:endospore-forming forespore"/>
    <property type="evidence" value="ECO:0007669"/>
    <property type="project" value="InterPro"/>
</dbReference>
<dbReference type="PATRIC" id="fig|29343.3.peg.1935"/>
<evidence type="ECO:0000313" key="5">
    <source>
        <dbReference type="Proteomes" id="UP000032431"/>
    </source>
</evidence>
<accession>A0A078KMK8</accession>
<organism evidence="4 5">
    <name type="scientific">[Clostridium] cellulosi</name>
    <dbReference type="NCBI Taxonomy" id="29343"/>
    <lineage>
        <taxon>Bacteria</taxon>
        <taxon>Bacillati</taxon>
        <taxon>Bacillota</taxon>
        <taxon>Clostridia</taxon>
        <taxon>Eubacteriales</taxon>
        <taxon>Oscillospiraceae</taxon>
        <taxon>Oscillospiraceae incertae sedis</taxon>
    </lineage>
</organism>
<dbReference type="OrthoDB" id="1683648at2"/>
<dbReference type="Pfam" id="PF08141">
    <property type="entry name" value="SspH"/>
    <property type="match status" value="1"/>
</dbReference>
<evidence type="ECO:0000256" key="2">
    <source>
        <dbReference type="ARBA" id="ARBA00006573"/>
    </source>
</evidence>
<reference evidence="5" key="1">
    <citation type="submission" date="2014-07" db="EMBL/GenBank/DDBJ databases">
        <authorList>
            <person name="Wibberg D."/>
        </authorList>
    </citation>
    <scope>NUCLEOTIDE SEQUENCE [LARGE SCALE GENOMIC DNA]</scope>
    <source>
        <strain evidence="5">DG5</strain>
    </source>
</reference>
<proteinExistence type="inferred from homology"/>
<sequence>MDEKRAKEIVNSPVMAHVTYGGAAVYMESVNEAKHTCTIHYLNDESRKIEVPVKALVEH</sequence>
<dbReference type="STRING" id="29343.CCDG5_1843"/>
<dbReference type="KEGG" id="ccel:CCDG5_1843"/>
<keyword evidence="3" id="KW-0749">Sporulation</keyword>
<dbReference type="HOGENOM" id="CLU_191960_2_0_9"/>
<comment type="similarity">
    <text evidence="2">Belongs to the SspH family.</text>
</comment>
<dbReference type="Proteomes" id="UP000032431">
    <property type="component" value="Chromosome I"/>
</dbReference>
<protein>
    <recommendedName>
        <fullName evidence="6">SASP H</fullName>
    </recommendedName>
</protein>
<evidence type="ECO:0000313" key="4">
    <source>
        <dbReference type="EMBL" id="CDZ24941.1"/>
    </source>
</evidence>
<evidence type="ECO:0000256" key="3">
    <source>
        <dbReference type="ARBA" id="ARBA00022969"/>
    </source>
</evidence>
<dbReference type="InterPro" id="IPR012610">
    <property type="entry name" value="SASP_SspH"/>
</dbReference>
<dbReference type="AlphaFoldDB" id="A0A078KMK8"/>
<keyword evidence="5" id="KW-1185">Reference proteome</keyword>
<name>A0A078KMK8_9FIRM</name>
<dbReference type="EMBL" id="LM995447">
    <property type="protein sequence ID" value="CDZ24941.1"/>
    <property type="molecule type" value="Genomic_DNA"/>
</dbReference>
<evidence type="ECO:0008006" key="6">
    <source>
        <dbReference type="Google" id="ProtNLM"/>
    </source>
</evidence>
<dbReference type="NCBIfam" id="TIGR02861">
    <property type="entry name" value="SASP_H"/>
    <property type="match status" value="1"/>
</dbReference>
<evidence type="ECO:0000256" key="1">
    <source>
        <dbReference type="ARBA" id="ARBA00004288"/>
    </source>
</evidence>
<gene>
    <name evidence="4" type="ORF">CCDG5_1843</name>
</gene>
<dbReference type="GO" id="GO:0030436">
    <property type="term" value="P:asexual sporulation"/>
    <property type="evidence" value="ECO:0007669"/>
    <property type="project" value="InterPro"/>
</dbReference>
<dbReference type="GO" id="GO:0030435">
    <property type="term" value="P:sporulation resulting in formation of a cellular spore"/>
    <property type="evidence" value="ECO:0007669"/>
    <property type="project" value="UniProtKB-KW"/>
</dbReference>